<name>A0A9D2I4D1_9FIRM</name>
<evidence type="ECO:0008006" key="4">
    <source>
        <dbReference type="Google" id="ProtNLM"/>
    </source>
</evidence>
<evidence type="ECO:0000256" key="1">
    <source>
        <dbReference type="SAM" id="SignalP"/>
    </source>
</evidence>
<proteinExistence type="predicted"/>
<feature type="chain" id="PRO_5039293636" description="Lipoprotein" evidence="1">
    <location>
        <begin position="22"/>
        <end position="157"/>
    </location>
</feature>
<reference evidence="2" key="1">
    <citation type="journal article" date="2021" name="PeerJ">
        <title>Extensive microbial diversity within the chicken gut microbiome revealed by metagenomics and culture.</title>
        <authorList>
            <person name="Gilroy R."/>
            <person name="Ravi A."/>
            <person name="Getino M."/>
            <person name="Pursley I."/>
            <person name="Horton D.L."/>
            <person name="Alikhan N.F."/>
            <person name="Baker D."/>
            <person name="Gharbi K."/>
            <person name="Hall N."/>
            <person name="Watson M."/>
            <person name="Adriaenssens E.M."/>
            <person name="Foster-Nyarko E."/>
            <person name="Jarju S."/>
            <person name="Secka A."/>
            <person name="Antonio M."/>
            <person name="Oren A."/>
            <person name="Chaudhuri R.R."/>
            <person name="La Ragione R."/>
            <person name="Hildebrand F."/>
            <person name="Pallen M.J."/>
        </authorList>
    </citation>
    <scope>NUCLEOTIDE SEQUENCE</scope>
    <source>
        <strain evidence="2">CHK179-7159</strain>
    </source>
</reference>
<evidence type="ECO:0000313" key="2">
    <source>
        <dbReference type="EMBL" id="HJA93081.1"/>
    </source>
</evidence>
<dbReference type="AlphaFoldDB" id="A0A9D2I4D1"/>
<dbReference type="Proteomes" id="UP000886858">
    <property type="component" value="Unassembled WGS sequence"/>
</dbReference>
<evidence type="ECO:0000313" key="3">
    <source>
        <dbReference type="Proteomes" id="UP000886858"/>
    </source>
</evidence>
<reference evidence="2" key="2">
    <citation type="submission" date="2021-04" db="EMBL/GenBank/DDBJ databases">
        <authorList>
            <person name="Gilroy R."/>
        </authorList>
    </citation>
    <scope>NUCLEOTIDE SEQUENCE</scope>
    <source>
        <strain evidence="2">CHK179-7159</strain>
    </source>
</reference>
<comment type="caution">
    <text evidence="2">The sequence shown here is derived from an EMBL/GenBank/DDBJ whole genome shotgun (WGS) entry which is preliminary data.</text>
</comment>
<accession>A0A9D2I4D1</accession>
<dbReference type="PROSITE" id="PS51257">
    <property type="entry name" value="PROKAR_LIPOPROTEIN"/>
    <property type="match status" value="1"/>
</dbReference>
<dbReference type="EMBL" id="DWYY01000088">
    <property type="protein sequence ID" value="HJA93081.1"/>
    <property type="molecule type" value="Genomic_DNA"/>
</dbReference>
<organism evidence="2 3">
    <name type="scientific">Candidatus Eisenbergiella merdipullorum</name>
    <dbReference type="NCBI Taxonomy" id="2838553"/>
    <lineage>
        <taxon>Bacteria</taxon>
        <taxon>Bacillati</taxon>
        <taxon>Bacillota</taxon>
        <taxon>Clostridia</taxon>
        <taxon>Lachnospirales</taxon>
        <taxon>Lachnospiraceae</taxon>
        <taxon>Eisenbergiella</taxon>
    </lineage>
</organism>
<sequence length="157" mass="17730">MIPNLRYQYTVFLLCAFLVLAGCSGSDSEARGYTDFAHIEEEYLETIDSLDWPEGVALPDRLEGEDTGASFQIGYGNTLASNLWESCWIKEWLDTYETDPERAQRALEELETAFDMPYMGEDRCDDATRSYLRENIEKAKAGDPSGFQESMNASYAG</sequence>
<feature type="signal peptide" evidence="1">
    <location>
        <begin position="1"/>
        <end position="21"/>
    </location>
</feature>
<gene>
    <name evidence="2" type="ORF">H9717_08230</name>
</gene>
<keyword evidence="1" id="KW-0732">Signal</keyword>
<protein>
    <recommendedName>
        <fullName evidence="4">Lipoprotein</fullName>
    </recommendedName>
</protein>